<gene>
    <name evidence="1" type="ORF">RND81_09G087400</name>
</gene>
<proteinExistence type="predicted"/>
<reference evidence="1" key="1">
    <citation type="submission" date="2024-03" db="EMBL/GenBank/DDBJ databases">
        <title>WGS assembly of Saponaria officinalis var. Norfolk2.</title>
        <authorList>
            <person name="Jenkins J."/>
            <person name="Shu S."/>
            <person name="Grimwood J."/>
            <person name="Barry K."/>
            <person name="Goodstein D."/>
            <person name="Schmutz J."/>
            <person name="Leebens-Mack J."/>
            <person name="Osbourn A."/>
        </authorList>
    </citation>
    <scope>NUCLEOTIDE SEQUENCE [LARGE SCALE GENOMIC DNA]</scope>
    <source>
        <strain evidence="1">JIC</strain>
    </source>
</reference>
<dbReference type="PANTHER" id="PTHR31579:SF58">
    <property type="entry name" value="PLANT-SPECIFIC DOMAIN TIGR01615 FAMILY PROTEIN"/>
    <property type="match status" value="1"/>
</dbReference>
<accession>A0AAW1IJF0</accession>
<keyword evidence="2" id="KW-1185">Reference proteome</keyword>
<dbReference type="Proteomes" id="UP001443914">
    <property type="component" value="Unassembled WGS sequence"/>
</dbReference>
<dbReference type="AlphaFoldDB" id="A0AAW1IJF0"/>
<name>A0AAW1IJF0_SAPOF</name>
<dbReference type="NCBIfam" id="TIGR01615">
    <property type="entry name" value="A_thal_3542"/>
    <property type="match status" value="1"/>
</dbReference>
<evidence type="ECO:0000313" key="2">
    <source>
        <dbReference type="Proteomes" id="UP001443914"/>
    </source>
</evidence>
<evidence type="ECO:0000313" key="1">
    <source>
        <dbReference type="EMBL" id="KAK9689875.1"/>
    </source>
</evidence>
<dbReference type="PANTHER" id="PTHR31579">
    <property type="entry name" value="OS03G0796600 PROTEIN"/>
    <property type="match status" value="1"/>
</dbReference>
<organism evidence="1 2">
    <name type="scientific">Saponaria officinalis</name>
    <name type="common">Common soapwort</name>
    <name type="synonym">Lychnis saponaria</name>
    <dbReference type="NCBI Taxonomy" id="3572"/>
    <lineage>
        <taxon>Eukaryota</taxon>
        <taxon>Viridiplantae</taxon>
        <taxon>Streptophyta</taxon>
        <taxon>Embryophyta</taxon>
        <taxon>Tracheophyta</taxon>
        <taxon>Spermatophyta</taxon>
        <taxon>Magnoliopsida</taxon>
        <taxon>eudicotyledons</taxon>
        <taxon>Gunneridae</taxon>
        <taxon>Pentapetalae</taxon>
        <taxon>Caryophyllales</taxon>
        <taxon>Caryophyllaceae</taxon>
        <taxon>Caryophylleae</taxon>
        <taxon>Saponaria</taxon>
    </lineage>
</organism>
<comment type="caution">
    <text evidence="1">The sequence shown here is derived from an EMBL/GenBank/DDBJ whole genome shotgun (WGS) entry which is preliminary data.</text>
</comment>
<dbReference type="EMBL" id="JBDFQZ010000009">
    <property type="protein sequence ID" value="KAK9689875.1"/>
    <property type="molecule type" value="Genomic_DNA"/>
</dbReference>
<protein>
    <submittedName>
        <fullName evidence="1">Uncharacterized protein</fullName>
    </submittedName>
</protein>
<dbReference type="InterPro" id="IPR006502">
    <property type="entry name" value="PDDEXK-like"/>
</dbReference>
<dbReference type="Pfam" id="PF04720">
    <property type="entry name" value="PDDEXK_6"/>
    <property type="match status" value="1"/>
</dbReference>
<sequence>MAVEETTTLATRGNSGDMPSFSDTVFGFLDENYPSSENSSNDTFEDDEWGDDNYDDDDNCANSEDIKLFWDEQEKLLNGILCRTSSIESKVRNETKEGLKKLLGTINCICRKNVSDVCRNCLRQAMIDHLCDAGFMCLVQKSQWKSCHEIPSGEHTYIEVVEKSSPNKGEVRVIIELNFREEFEMAKASQEYNKLIQRLPQVYVGKVERLRNMVKILCGAAKKCMKDKKMHLAPWRKLKYMQAKWLTATGVEFSFANPSLAPNYSDRRFARPRASLLTRSLVEGLVGSRCQTVEVI</sequence>